<sequence>MKRMFDPTVFDNLKVIIEGAIYDLDLDGELQVVNRRDLVDLATMSRQFSMDIAVSAAMFGRIELSSNLENISGELLKRLDRPGCSVTVSFYQEGKRSSIIRESLEQWKKELQNIWGESWEMELSYTESLDAPEPIKLCATIRFDRLFYEDNVDDLQELIPYMLSTLR</sequence>
<reference evidence="1 2" key="1">
    <citation type="submission" date="2021-01" db="EMBL/GenBank/DDBJ databases">
        <title>Genomic Encyclopedia of Type Strains, Phase IV (KMG-IV): sequencing the most valuable type-strain genomes for metagenomic binning, comparative biology and taxonomic classification.</title>
        <authorList>
            <person name="Goeker M."/>
        </authorList>
    </citation>
    <scope>NUCLEOTIDE SEQUENCE [LARGE SCALE GENOMIC DNA]</scope>
    <source>
        <strain evidence="1 2">DSM 25879</strain>
    </source>
</reference>
<accession>A0ABS2NXQ4</accession>
<proteinExistence type="predicted"/>
<name>A0ABS2NXQ4_9BACI</name>
<comment type="caution">
    <text evidence="1">The sequence shown here is derived from an EMBL/GenBank/DDBJ whole genome shotgun (WGS) entry which is preliminary data.</text>
</comment>
<dbReference type="EMBL" id="JAFBED010000002">
    <property type="protein sequence ID" value="MBM7619450.1"/>
    <property type="molecule type" value="Genomic_DNA"/>
</dbReference>
<organism evidence="1 2">
    <name type="scientific">Sutcliffiella tianshenii</name>
    <dbReference type="NCBI Taxonomy" id="1463404"/>
    <lineage>
        <taxon>Bacteria</taxon>
        <taxon>Bacillati</taxon>
        <taxon>Bacillota</taxon>
        <taxon>Bacilli</taxon>
        <taxon>Bacillales</taxon>
        <taxon>Bacillaceae</taxon>
        <taxon>Sutcliffiella</taxon>
    </lineage>
</organism>
<evidence type="ECO:0000313" key="1">
    <source>
        <dbReference type="EMBL" id="MBM7619450.1"/>
    </source>
</evidence>
<keyword evidence="2" id="KW-1185">Reference proteome</keyword>
<protein>
    <submittedName>
        <fullName evidence="1">Uncharacterized protein</fullName>
    </submittedName>
</protein>
<evidence type="ECO:0000313" key="2">
    <source>
        <dbReference type="Proteomes" id="UP000737402"/>
    </source>
</evidence>
<gene>
    <name evidence="1" type="ORF">JOC95_001299</name>
</gene>
<dbReference type="Proteomes" id="UP000737402">
    <property type="component" value="Unassembled WGS sequence"/>
</dbReference>